<gene>
    <name evidence="1" type="ORF">GCM10007420_11530</name>
</gene>
<organism evidence="1 2">
    <name type="scientific">Glycocaulis albus</name>
    <dbReference type="NCBI Taxonomy" id="1382801"/>
    <lineage>
        <taxon>Bacteria</taxon>
        <taxon>Pseudomonadati</taxon>
        <taxon>Pseudomonadota</taxon>
        <taxon>Alphaproteobacteria</taxon>
        <taxon>Maricaulales</taxon>
        <taxon>Maricaulaceae</taxon>
        <taxon>Glycocaulis</taxon>
    </lineage>
</organism>
<reference evidence="2" key="1">
    <citation type="journal article" date="2019" name="Int. J. Syst. Evol. Microbiol.">
        <title>The Global Catalogue of Microorganisms (GCM) 10K type strain sequencing project: providing services to taxonomists for standard genome sequencing and annotation.</title>
        <authorList>
            <consortium name="The Broad Institute Genomics Platform"/>
            <consortium name="The Broad Institute Genome Sequencing Center for Infectious Disease"/>
            <person name="Wu L."/>
            <person name="Ma J."/>
        </authorList>
    </citation>
    <scope>NUCLEOTIDE SEQUENCE [LARGE SCALE GENOMIC DNA]</scope>
    <source>
        <strain evidence="2">CGMCC 1.12766</strain>
    </source>
</reference>
<name>A0ABQ1XMA0_9PROT</name>
<accession>A0ABQ1XMA0</accession>
<comment type="caution">
    <text evidence="1">The sequence shown here is derived from an EMBL/GenBank/DDBJ whole genome shotgun (WGS) entry which is preliminary data.</text>
</comment>
<dbReference type="EMBL" id="BMFS01000004">
    <property type="protein sequence ID" value="GGG97517.1"/>
    <property type="molecule type" value="Genomic_DNA"/>
</dbReference>
<proteinExistence type="predicted"/>
<protein>
    <submittedName>
        <fullName evidence="1">Uncharacterized protein</fullName>
    </submittedName>
</protein>
<dbReference type="Proteomes" id="UP000648722">
    <property type="component" value="Unassembled WGS sequence"/>
</dbReference>
<sequence length="54" mass="5552">MRADAVGISKADSVQVAVPMFHANAWGLTFALPAVEAKWSCPAVISTGPALQGL</sequence>
<evidence type="ECO:0000313" key="1">
    <source>
        <dbReference type="EMBL" id="GGG97517.1"/>
    </source>
</evidence>
<keyword evidence="2" id="KW-1185">Reference proteome</keyword>
<evidence type="ECO:0000313" key="2">
    <source>
        <dbReference type="Proteomes" id="UP000648722"/>
    </source>
</evidence>